<dbReference type="AlphaFoldDB" id="A0A921N1D8"/>
<keyword evidence="3" id="KW-1003">Cell membrane</keyword>
<keyword evidence="4" id="KW-0762">Sugar transport</keyword>
<dbReference type="PROSITE" id="PS00872">
    <property type="entry name" value="NA_GALACTOSIDE_SYMP"/>
    <property type="match status" value="1"/>
</dbReference>
<reference evidence="10" key="2">
    <citation type="submission" date="2021-09" db="EMBL/GenBank/DDBJ databases">
        <authorList>
            <person name="Gilroy R."/>
        </authorList>
    </citation>
    <scope>NUCLEOTIDE SEQUENCE</scope>
    <source>
        <strain evidence="10">1277</strain>
    </source>
</reference>
<organism evidence="10 11">
    <name type="scientific">Romboutsia timonensis</name>
    <dbReference type="NCBI Taxonomy" id="1776391"/>
    <lineage>
        <taxon>Bacteria</taxon>
        <taxon>Bacillati</taxon>
        <taxon>Bacillota</taxon>
        <taxon>Clostridia</taxon>
        <taxon>Peptostreptococcales</taxon>
        <taxon>Peptostreptococcaceae</taxon>
        <taxon>Romboutsia</taxon>
    </lineage>
</organism>
<feature type="transmembrane region" description="Helical" evidence="9">
    <location>
        <begin position="181"/>
        <end position="203"/>
    </location>
</feature>
<comment type="caution">
    <text evidence="10">The sequence shown here is derived from an EMBL/GenBank/DDBJ whole genome shotgun (WGS) entry which is preliminary data.</text>
</comment>
<protein>
    <submittedName>
        <fullName evidence="10">Melibiose:sodium transporter MelB</fullName>
    </submittedName>
</protein>
<evidence type="ECO:0000256" key="2">
    <source>
        <dbReference type="ARBA" id="ARBA00022448"/>
    </source>
</evidence>
<keyword evidence="8 9" id="KW-0472">Membrane</keyword>
<feature type="transmembrane region" description="Helical" evidence="9">
    <location>
        <begin position="405"/>
        <end position="426"/>
    </location>
</feature>
<dbReference type="PANTHER" id="PTHR11328:SF36">
    <property type="entry name" value="MELIBIOSE PERMEASE"/>
    <property type="match status" value="1"/>
</dbReference>
<evidence type="ECO:0000256" key="6">
    <source>
        <dbReference type="ARBA" id="ARBA00022847"/>
    </source>
</evidence>
<evidence type="ECO:0000313" key="11">
    <source>
        <dbReference type="Proteomes" id="UP000776700"/>
    </source>
</evidence>
<sequence>MKLSFREKYSYGIGAFGKDLVYAFVATYLMMFFTDEVGLSSVFVGGLFFVSRFWDAINDPIMGNIVDNTNTRWGKFRPWILIGTLINAIVLVFLFVNPTSFLSGKMVYVYCSVAYILWGMTYTIMDIPYWSMIPSFTSDPAERDKMSVIPRIFATIGGSTVNTFGLMIIAILGVGSNSVGYFRLGLIISIVFVISTLITVFNVKEKNTVKNQEKIKLKEVFEILFKNDQLLIIIVSVIIYQIALFLVGGFALYFFKYAIQNENLYTVFTGISTIAQVCALMLFPKLVSKLSRKIVYGLACLLPIGGFLGMFFISSISTNSVLLCMSGIIYNLGFALSSASTTVMLCDAVDYGEYKIGKRSESIIFSMQTFIVKFATAFSGLIVGIGLNIINYVPNAIQSTQTIMGMKFIMFVVPSFLMLICLGVYMKFYKLNGDFMNNILIEIEKRRCIINNKKQSV</sequence>
<reference evidence="10" key="1">
    <citation type="journal article" date="2021" name="PeerJ">
        <title>Extensive microbial diversity within the chicken gut microbiome revealed by metagenomics and culture.</title>
        <authorList>
            <person name="Gilroy R."/>
            <person name="Ravi A."/>
            <person name="Getino M."/>
            <person name="Pursley I."/>
            <person name="Horton D.L."/>
            <person name="Alikhan N.F."/>
            <person name="Baker D."/>
            <person name="Gharbi K."/>
            <person name="Hall N."/>
            <person name="Watson M."/>
            <person name="Adriaenssens E.M."/>
            <person name="Foster-Nyarko E."/>
            <person name="Jarju S."/>
            <person name="Secka A."/>
            <person name="Antonio M."/>
            <person name="Oren A."/>
            <person name="Chaudhuri R.R."/>
            <person name="La Ragione R."/>
            <person name="Hildebrand F."/>
            <person name="Pallen M.J."/>
        </authorList>
    </citation>
    <scope>NUCLEOTIDE SEQUENCE</scope>
    <source>
        <strain evidence="10">1277</strain>
    </source>
</reference>
<keyword evidence="7 9" id="KW-1133">Transmembrane helix</keyword>
<evidence type="ECO:0000256" key="8">
    <source>
        <dbReference type="ARBA" id="ARBA00023136"/>
    </source>
</evidence>
<accession>A0A921N1D8</accession>
<keyword evidence="5 9" id="KW-0812">Transmembrane</keyword>
<feature type="transmembrane region" description="Helical" evidence="9">
    <location>
        <begin position="370"/>
        <end position="393"/>
    </location>
</feature>
<feature type="transmembrane region" description="Helical" evidence="9">
    <location>
        <begin position="230"/>
        <end position="252"/>
    </location>
</feature>
<dbReference type="NCBIfam" id="TIGR00792">
    <property type="entry name" value="gph"/>
    <property type="match status" value="1"/>
</dbReference>
<dbReference type="InterPro" id="IPR036259">
    <property type="entry name" value="MFS_trans_sf"/>
</dbReference>
<dbReference type="SUPFAM" id="SSF103473">
    <property type="entry name" value="MFS general substrate transporter"/>
    <property type="match status" value="1"/>
</dbReference>
<dbReference type="InterPro" id="IPR001927">
    <property type="entry name" value="Na/Gal_symport"/>
</dbReference>
<feature type="transmembrane region" description="Helical" evidence="9">
    <location>
        <begin position="107"/>
        <end position="131"/>
    </location>
</feature>
<feature type="transmembrane region" description="Helical" evidence="9">
    <location>
        <begin position="12"/>
        <end position="31"/>
    </location>
</feature>
<name>A0A921N1D8_9FIRM</name>
<evidence type="ECO:0000256" key="1">
    <source>
        <dbReference type="ARBA" id="ARBA00004651"/>
    </source>
</evidence>
<dbReference type="CDD" id="cd17332">
    <property type="entry name" value="MFS_MelB_like"/>
    <property type="match status" value="1"/>
</dbReference>
<evidence type="ECO:0000256" key="4">
    <source>
        <dbReference type="ARBA" id="ARBA00022597"/>
    </source>
</evidence>
<feature type="transmembrane region" description="Helical" evidence="9">
    <location>
        <begin position="152"/>
        <end position="175"/>
    </location>
</feature>
<feature type="transmembrane region" description="Helical" evidence="9">
    <location>
        <begin position="295"/>
        <end position="316"/>
    </location>
</feature>
<dbReference type="GO" id="GO:0006814">
    <property type="term" value="P:sodium ion transport"/>
    <property type="evidence" value="ECO:0007669"/>
    <property type="project" value="InterPro"/>
</dbReference>
<keyword evidence="6" id="KW-0769">Symport</keyword>
<feature type="transmembrane region" description="Helical" evidence="9">
    <location>
        <begin position="328"/>
        <end position="349"/>
    </location>
</feature>
<evidence type="ECO:0000256" key="7">
    <source>
        <dbReference type="ARBA" id="ARBA00022989"/>
    </source>
</evidence>
<evidence type="ECO:0000313" key="10">
    <source>
        <dbReference type="EMBL" id="HJG96559.1"/>
    </source>
</evidence>
<dbReference type="GO" id="GO:0015293">
    <property type="term" value="F:symporter activity"/>
    <property type="evidence" value="ECO:0007669"/>
    <property type="project" value="UniProtKB-KW"/>
</dbReference>
<dbReference type="InterPro" id="IPR039672">
    <property type="entry name" value="MFS_2"/>
</dbReference>
<feature type="transmembrane region" description="Helical" evidence="9">
    <location>
        <begin position="264"/>
        <end position="283"/>
    </location>
</feature>
<proteinExistence type="predicted"/>
<evidence type="ECO:0000256" key="3">
    <source>
        <dbReference type="ARBA" id="ARBA00022475"/>
    </source>
</evidence>
<keyword evidence="2" id="KW-0813">Transport</keyword>
<evidence type="ECO:0000256" key="5">
    <source>
        <dbReference type="ARBA" id="ARBA00022692"/>
    </source>
</evidence>
<dbReference type="PANTHER" id="PTHR11328">
    <property type="entry name" value="MAJOR FACILITATOR SUPERFAMILY DOMAIN-CONTAINING PROTEIN"/>
    <property type="match status" value="1"/>
</dbReference>
<dbReference type="InterPro" id="IPR018043">
    <property type="entry name" value="Na/Gal_symport_CS"/>
</dbReference>
<dbReference type="EMBL" id="DYUB01000179">
    <property type="protein sequence ID" value="HJG96559.1"/>
    <property type="molecule type" value="Genomic_DNA"/>
</dbReference>
<feature type="transmembrane region" description="Helical" evidence="9">
    <location>
        <begin position="76"/>
        <end position="95"/>
    </location>
</feature>
<dbReference type="Pfam" id="PF13347">
    <property type="entry name" value="MFS_2"/>
    <property type="match status" value="1"/>
</dbReference>
<comment type="subcellular location">
    <subcellularLocation>
        <location evidence="1">Cell membrane</location>
        <topology evidence="1">Multi-pass membrane protein</topology>
    </subcellularLocation>
</comment>
<dbReference type="Gene3D" id="1.20.1250.20">
    <property type="entry name" value="MFS general substrate transporter like domains"/>
    <property type="match status" value="2"/>
</dbReference>
<dbReference type="GO" id="GO:0008643">
    <property type="term" value="P:carbohydrate transport"/>
    <property type="evidence" value="ECO:0007669"/>
    <property type="project" value="InterPro"/>
</dbReference>
<dbReference type="GO" id="GO:0005886">
    <property type="term" value="C:plasma membrane"/>
    <property type="evidence" value="ECO:0007669"/>
    <property type="project" value="UniProtKB-SubCell"/>
</dbReference>
<dbReference type="Proteomes" id="UP000776700">
    <property type="component" value="Unassembled WGS sequence"/>
</dbReference>
<gene>
    <name evidence="10" type="primary">melB</name>
    <name evidence="10" type="ORF">K8V90_05590</name>
</gene>
<dbReference type="NCBIfam" id="NF007749">
    <property type="entry name" value="PRK10429.1"/>
    <property type="match status" value="1"/>
</dbReference>
<evidence type="ECO:0000256" key="9">
    <source>
        <dbReference type="SAM" id="Phobius"/>
    </source>
</evidence>